<comment type="similarity">
    <text evidence="1">Belongs to the thioredoxin family. DsbA subfamily.</text>
</comment>
<evidence type="ECO:0000313" key="9">
    <source>
        <dbReference type="EMBL" id="MBC6469202.1"/>
    </source>
</evidence>
<sequence>MSKAARERTARDRLAEERKRQAERHKRLRAIMVTLGAIAVIAVVVVAFVAVQSNRDNTDGYQGPLAPLSRQADGSVVMAKAGVAGPVLEVFEDFQCPACKNFEDVNGDTAKRLAAEGKVKVIYRPFRLFQQEPLKSNSQRAANAAECAPADKWIALHDLIFKNQPAEGSKGFSNKDLIGWGKEAGINDAAFEKCVNQGEKNSVVDQATQYASSAGVQGTPTLNLNGTKLGDDATYTQAGLEKAIQAAASAPAPSATPSATPSKSN</sequence>
<evidence type="ECO:0000256" key="4">
    <source>
        <dbReference type="ARBA" id="ARBA00023157"/>
    </source>
</evidence>
<dbReference type="Gene3D" id="3.40.30.10">
    <property type="entry name" value="Glutaredoxin"/>
    <property type="match status" value="1"/>
</dbReference>
<keyword evidence="4" id="KW-1015">Disulfide bond</keyword>
<keyword evidence="10" id="KW-1185">Reference proteome</keyword>
<evidence type="ECO:0000313" key="10">
    <source>
        <dbReference type="Proteomes" id="UP000805614"/>
    </source>
</evidence>
<protein>
    <submittedName>
        <fullName evidence="9">Thioredoxin domain-containing protein</fullName>
    </submittedName>
</protein>
<dbReference type="Proteomes" id="UP000805614">
    <property type="component" value="Unassembled WGS sequence"/>
</dbReference>
<gene>
    <name evidence="9" type="ORF">HKK74_27445</name>
</gene>
<reference evidence="9 10" key="1">
    <citation type="submission" date="2020-06" db="EMBL/GenBank/DDBJ databases">
        <title>Actinomadura xiongansis sp. nov., isolated from soil of Baiyangdian.</title>
        <authorList>
            <person name="Zhang X."/>
        </authorList>
    </citation>
    <scope>NUCLEOTIDE SEQUENCE [LARGE SCALE GENOMIC DNA]</scope>
    <source>
        <strain evidence="9 10">HBUM206468</strain>
    </source>
</reference>
<accession>A0ABR7LWH2</accession>
<dbReference type="InterPro" id="IPR012336">
    <property type="entry name" value="Thioredoxin-like_fold"/>
</dbReference>
<dbReference type="SUPFAM" id="SSF52833">
    <property type="entry name" value="Thioredoxin-like"/>
    <property type="match status" value="1"/>
</dbReference>
<evidence type="ECO:0000256" key="3">
    <source>
        <dbReference type="ARBA" id="ARBA00023002"/>
    </source>
</evidence>
<proteinExistence type="inferred from homology"/>
<keyword evidence="7" id="KW-0472">Membrane</keyword>
<keyword evidence="2" id="KW-0732">Signal</keyword>
<dbReference type="InterPro" id="IPR036249">
    <property type="entry name" value="Thioredoxin-like_sf"/>
</dbReference>
<dbReference type="EMBL" id="JABVEC010000024">
    <property type="protein sequence ID" value="MBC6469202.1"/>
    <property type="molecule type" value="Genomic_DNA"/>
</dbReference>
<keyword evidence="3" id="KW-0560">Oxidoreductase</keyword>
<organism evidence="9 10">
    <name type="scientific">Actinomadura alba</name>
    <dbReference type="NCBI Taxonomy" id="406431"/>
    <lineage>
        <taxon>Bacteria</taxon>
        <taxon>Bacillati</taxon>
        <taxon>Actinomycetota</taxon>
        <taxon>Actinomycetes</taxon>
        <taxon>Streptosporangiales</taxon>
        <taxon>Thermomonosporaceae</taxon>
        <taxon>Actinomadura</taxon>
    </lineage>
</organism>
<feature type="compositionally biased region" description="Basic and acidic residues" evidence="6">
    <location>
        <begin position="1"/>
        <end position="20"/>
    </location>
</feature>
<feature type="transmembrane region" description="Helical" evidence="7">
    <location>
        <begin position="28"/>
        <end position="51"/>
    </location>
</feature>
<name>A0ABR7LWH2_9ACTN</name>
<dbReference type="Pfam" id="PF13462">
    <property type="entry name" value="Thioredoxin_4"/>
    <property type="match status" value="1"/>
</dbReference>
<dbReference type="PANTHER" id="PTHR13887:SF14">
    <property type="entry name" value="DISULFIDE BOND FORMATION PROTEIN D"/>
    <property type="match status" value="1"/>
</dbReference>
<evidence type="ECO:0000256" key="2">
    <source>
        <dbReference type="ARBA" id="ARBA00022729"/>
    </source>
</evidence>
<evidence type="ECO:0000259" key="8">
    <source>
        <dbReference type="Pfam" id="PF13462"/>
    </source>
</evidence>
<keyword evidence="5" id="KW-0676">Redox-active center</keyword>
<evidence type="ECO:0000256" key="5">
    <source>
        <dbReference type="ARBA" id="ARBA00023284"/>
    </source>
</evidence>
<feature type="region of interest" description="Disordered" evidence="6">
    <location>
        <begin position="1"/>
        <end position="21"/>
    </location>
</feature>
<dbReference type="RefSeq" id="WP_187246240.1">
    <property type="nucleotide sequence ID" value="NZ_BAAAOK010000015.1"/>
</dbReference>
<feature type="domain" description="Thioredoxin-like fold" evidence="8">
    <location>
        <begin position="86"/>
        <end position="245"/>
    </location>
</feature>
<keyword evidence="7" id="KW-1133">Transmembrane helix</keyword>
<dbReference type="PANTHER" id="PTHR13887">
    <property type="entry name" value="GLUTATHIONE S-TRANSFERASE KAPPA"/>
    <property type="match status" value="1"/>
</dbReference>
<comment type="caution">
    <text evidence="9">The sequence shown here is derived from an EMBL/GenBank/DDBJ whole genome shotgun (WGS) entry which is preliminary data.</text>
</comment>
<evidence type="ECO:0000256" key="1">
    <source>
        <dbReference type="ARBA" id="ARBA00005791"/>
    </source>
</evidence>
<evidence type="ECO:0000256" key="6">
    <source>
        <dbReference type="SAM" id="MobiDB-lite"/>
    </source>
</evidence>
<evidence type="ECO:0000256" key="7">
    <source>
        <dbReference type="SAM" id="Phobius"/>
    </source>
</evidence>
<feature type="region of interest" description="Disordered" evidence="6">
    <location>
        <begin position="246"/>
        <end position="265"/>
    </location>
</feature>
<keyword evidence="7" id="KW-0812">Transmembrane</keyword>